<dbReference type="Proteomes" id="UP000199213">
    <property type="component" value="Unassembled WGS sequence"/>
</dbReference>
<name>A0A1G8ZNV4_ACTMZ</name>
<evidence type="ECO:0000313" key="1">
    <source>
        <dbReference type="EMBL" id="SDK16693.1"/>
    </source>
</evidence>
<evidence type="ECO:0000313" key="2">
    <source>
        <dbReference type="Proteomes" id="UP000199213"/>
    </source>
</evidence>
<dbReference type="AlphaFoldDB" id="A0A1G8ZNV4"/>
<accession>A0A1G8ZNV4</accession>
<protein>
    <submittedName>
        <fullName evidence="1">Uncharacterized protein</fullName>
    </submittedName>
</protein>
<organism evidence="1 2">
    <name type="scientific">Actinopolyspora mzabensis</name>
    <dbReference type="NCBI Taxonomy" id="995066"/>
    <lineage>
        <taxon>Bacteria</taxon>
        <taxon>Bacillati</taxon>
        <taxon>Actinomycetota</taxon>
        <taxon>Actinomycetes</taxon>
        <taxon>Actinopolysporales</taxon>
        <taxon>Actinopolysporaceae</taxon>
        <taxon>Actinopolyspora</taxon>
    </lineage>
</organism>
<reference evidence="2" key="1">
    <citation type="submission" date="2016-10" db="EMBL/GenBank/DDBJ databases">
        <authorList>
            <person name="Varghese N."/>
            <person name="Submissions S."/>
        </authorList>
    </citation>
    <scope>NUCLEOTIDE SEQUENCE [LARGE SCALE GENOMIC DNA]</scope>
    <source>
        <strain evidence="2">DSM 45460</strain>
    </source>
</reference>
<sequence length="231" mass="23600">MFTDRIKLIDPQKSSLRSGTATTPQKVGRNGLVVVTAIGVLSGIGAVPAAASSDFTEVSSAPEVQRVTTQAASSQTLASADPAEIDPSDVEEVASYLKQVGAGELLGPDNRFDYESAKAAFGEDFASRFQEQWQKHIGRTAQTTDGVTTAALARSSDSYAACVLKGVGLGGLVGASTAIANAIADKAWKKAAGLILKEAAKRGIKVAVKGGAVGLAGALGGYAVWCATPWS</sequence>
<keyword evidence="2" id="KW-1185">Reference proteome</keyword>
<dbReference type="EMBL" id="FNFM01000005">
    <property type="protein sequence ID" value="SDK16693.1"/>
    <property type="molecule type" value="Genomic_DNA"/>
</dbReference>
<proteinExistence type="predicted"/>
<gene>
    <name evidence="1" type="ORF">SAMN04487820_10546</name>
</gene>